<dbReference type="Proteomes" id="UP000695000">
    <property type="component" value="Unplaced"/>
</dbReference>
<gene>
    <name evidence="4" type="primary">LOC108562099</name>
</gene>
<evidence type="ECO:0000256" key="2">
    <source>
        <dbReference type="SAM" id="SignalP"/>
    </source>
</evidence>
<feature type="chain" id="PRO_5046685720" evidence="2">
    <location>
        <begin position="17"/>
        <end position="127"/>
    </location>
</feature>
<dbReference type="InterPro" id="IPR036728">
    <property type="entry name" value="PBP_GOBP_sf"/>
</dbReference>
<accession>A0ABM1MMJ3</accession>
<evidence type="ECO:0000313" key="4">
    <source>
        <dbReference type="RefSeq" id="XP_017775793.1"/>
    </source>
</evidence>
<name>A0ABM1MMJ3_NICVS</name>
<evidence type="ECO:0000313" key="3">
    <source>
        <dbReference type="Proteomes" id="UP000695000"/>
    </source>
</evidence>
<dbReference type="SUPFAM" id="SSF47565">
    <property type="entry name" value="Insect pheromone/odorant-binding proteins"/>
    <property type="match status" value="1"/>
</dbReference>
<keyword evidence="3" id="KW-1185">Reference proteome</keyword>
<protein>
    <submittedName>
        <fullName evidence="4">Uncharacterized protein LOC108562099 isoform X2</fullName>
    </submittedName>
</protein>
<dbReference type="CDD" id="cd23992">
    <property type="entry name" value="PBP_GOBP"/>
    <property type="match status" value="1"/>
</dbReference>
<dbReference type="GeneID" id="108562099"/>
<dbReference type="Gene3D" id="1.10.238.20">
    <property type="entry name" value="Pheromone/general odorant binding protein domain"/>
    <property type="match status" value="1"/>
</dbReference>
<organism evidence="3 4">
    <name type="scientific">Nicrophorus vespilloides</name>
    <name type="common">Boreal carrion beetle</name>
    <dbReference type="NCBI Taxonomy" id="110193"/>
    <lineage>
        <taxon>Eukaryota</taxon>
        <taxon>Metazoa</taxon>
        <taxon>Ecdysozoa</taxon>
        <taxon>Arthropoda</taxon>
        <taxon>Hexapoda</taxon>
        <taxon>Insecta</taxon>
        <taxon>Pterygota</taxon>
        <taxon>Neoptera</taxon>
        <taxon>Endopterygota</taxon>
        <taxon>Coleoptera</taxon>
        <taxon>Polyphaga</taxon>
        <taxon>Staphyliniformia</taxon>
        <taxon>Silphidae</taxon>
        <taxon>Nicrophorinae</taxon>
        <taxon>Nicrophorus</taxon>
    </lineage>
</organism>
<dbReference type="Pfam" id="PF01395">
    <property type="entry name" value="PBP_GOBP"/>
    <property type="match status" value="1"/>
</dbReference>
<dbReference type="PANTHER" id="PTHR11857">
    <property type="entry name" value="ODORANT BINDING PROTEIN-RELATED"/>
    <property type="match status" value="1"/>
</dbReference>
<dbReference type="RefSeq" id="XP_017775793.1">
    <property type="nucleotide sequence ID" value="XM_017920304.1"/>
</dbReference>
<keyword evidence="1 2" id="KW-0732">Signal</keyword>
<proteinExistence type="predicted"/>
<evidence type="ECO:0000256" key="1">
    <source>
        <dbReference type="ARBA" id="ARBA00022729"/>
    </source>
</evidence>
<sequence>MKVIAAVLLFVAFAHSEKIFYSPEFTQKIADARLECANTEKVDVKHLMHLDSVTVFPSFEELKCHTLCMLNKFKVLNDDHTLKMEELKPMFKDNASIVTLDKCLPEDKILDTCEKAYNVQLCVMKNL</sequence>
<dbReference type="InterPro" id="IPR006170">
    <property type="entry name" value="PBP/GOBP"/>
</dbReference>
<dbReference type="SMART" id="SM00708">
    <property type="entry name" value="PhBP"/>
    <property type="match status" value="1"/>
</dbReference>
<feature type="signal peptide" evidence="2">
    <location>
        <begin position="1"/>
        <end position="16"/>
    </location>
</feature>
<reference evidence="4" key="1">
    <citation type="submission" date="2025-08" db="UniProtKB">
        <authorList>
            <consortium name="RefSeq"/>
        </authorList>
    </citation>
    <scope>IDENTIFICATION</scope>
    <source>
        <tissue evidence="4">Whole Larva</tissue>
    </source>
</reference>